<evidence type="ECO:0000313" key="7">
    <source>
        <dbReference type="EMBL" id="SER36000.1"/>
    </source>
</evidence>
<organism evidence="7 8">
    <name type="scientific">Giesbergeria anulus</name>
    <dbReference type="NCBI Taxonomy" id="180197"/>
    <lineage>
        <taxon>Bacteria</taxon>
        <taxon>Pseudomonadati</taxon>
        <taxon>Pseudomonadota</taxon>
        <taxon>Betaproteobacteria</taxon>
        <taxon>Burkholderiales</taxon>
        <taxon>Comamonadaceae</taxon>
        <taxon>Giesbergeria</taxon>
    </lineage>
</organism>
<protein>
    <recommendedName>
        <fullName evidence="3">Recombination-associated protein RdgC</fullName>
    </recommendedName>
</protein>
<evidence type="ECO:0000256" key="6">
    <source>
        <dbReference type="SAM" id="MobiDB-lite"/>
    </source>
</evidence>
<evidence type="ECO:0000256" key="5">
    <source>
        <dbReference type="ARBA" id="ARBA00023172"/>
    </source>
</evidence>
<reference evidence="7 8" key="1">
    <citation type="submission" date="2016-10" db="EMBL/GenBank/DDBJ databases">
        <authorList>
            <person name="de Groot N.N."/>
        </authorList>
    </citation>
    <scope>NUCLEOTIDE SEQUENCE [LARGE SCALE GENOMIC DNA]</scope>
    <source>
        <strain evidence="7 8">ATCC 35958</strain>
    </source>
</reference>
<evidence type="ECO:0000256" key="4">
    <source>
        <dbReference type="ARBA" id="ARBA00022490"/>
    </source>
</evidence>
<dbReference type="NCBIfam" id="NF001464">
    <property type="entry name" value="PRK00321.1-5"/>
    <property type="match status" value="1"/>
</dbReference>
<dbReference type="OrthoDB" id="5290530at2"/>
<evidence type="ECO:0000313" key="8">
    <source>
        <dbReference type="Proteomes" id="UP000199766"/>
    </source>
</evidence>
<dbReference type="Proteomes" id="UP000199766">
    <property type="component" value="Unassembled WGS sequence"/>
</dbReference>
<dbReference type="EMBL" id="FOGD01000007">
    <property type="protein sequence ID" value="SER36000.1"/>
    <property type="molecule type" value="Genomic_DNA"/>
</dbReference>
<dbReference type="GO" id="GO:0000018">
    <property type="term" value="P:regulation of DNA recombination"/>
    <property type="evidence" value="ECO:0007669"/>
    <property type="project" value="TreeGrafter"/>
</dbReference>
<dbReference type="STRING" id="180197.SAMN02982919_02236"/>
<dbReference type="PANTHER" id="PTHR38103:SF1">
    <property type="entry name" value="RECOMBINATION-ASSOCIATED PROTEIN RDGC"/>
    <property type="match status" value="1"/>
</dbReference>
<feature type="region of interest" description="Disordered" evidence="6">
    <location>
        <begin position="29"/>
        <end position="50"/>
    </location>
</feature>
<dbReference type="PANTHER" id="PTHR38103">
    <property type="entry name" value="RECOMBINATION-ASSOCIATED PROTEIN RDGC"/>
    <property type="match status" value="1"/>
</dbReference>
<name>A0A1H9NJ59_9BURK</name>
<comment type="subcellular location">
    <subcellularLocation>
        <location evidence="1">Cytoplasm</location>
        <location evidence="1">Nucleoid</location>
    </subcellularLocation>
</comment>
<keyword evidence="8" id="KW-1185">Reference proteome</keyword>
<evidence type="ECO:0000256" key="1">
    <source>
        <dbReference type="ARBA" id="ARBA00004453"/>
    </source>
</evidence>
<sequence>MFKNLIIYRIAGLTVDDFQRAEQSLNESAFTPCKPTEESSHGWIPPRREENGPLIESVGGQWLLRFKTETKLLPASVIAEKVKEKAALIEQETGRKPGKRLRDEIKAEVKLDLLPKAFTKQSEVMAWINPKTDFLVIDTSSQGKADAVTTGLVKAISGIALSLLDTQTSPATAMAQWLSTQEPPADFSIDRECELKSADADKAVVRYARHPLDIAEISAHIEEGKMPTKLAMTWRDRVSFVLTDTHQLKKIDVLDVVTNDKSDTGFDADAAIITGELESLIPCLIAALGGERAE</sequence>
<feature type="compositionally biased region" description="Basic and acidic residues" evidence="6">
    <location>
        <begin position="35"/>
        <end position="50"/>
    </location>
</feature>
<dbReference type="AlphaFoldDB" id="A0A1H9NJ59"/>
<dbReference type="NCBIfam" id="NF001463">
    <property type="entry name" value="PRK00321.1-4"/>
    <property type="match status" value="1"/>
</dbReference>
<dbReference type="GO" id="GO:0006310">
    <property type="term" value="P:DNA recombination"/>
    <property type="evidence" value="ECO:0007669"/>
    <property type="project" value="UniProtKB-KW"/>
</dbReference>
<dbReference type="GO" id="GO:0043590">
    <property type="term" value="C:bacterial nucleoid"/>
    <property type="evidence" value="ECO:0007669"/>
    <property type="project" value="TreeGrafter"/>
</dbReference>
<proteinExistence type="inferred from homology"/>
<gene>
    <name evidence="7" type="ORF">SAMN02982919_02236</name>
</gene>
<evidence type="ECO:0000256" key="3">
    <source>
        <dbReference type="ARBA" id="ARBA00022296"/>
    </source>
</evidence>
<comment type="similarity">
    <text evidence="2">Belongs to the RdgC family.</text>
</comment>
<keyword evidence="5" id="KW-0233">DNA recombination</keyword>
<dbReference type="InterPro" id="IPR007476">
    <property type="entry name" value="RdgC"/>
</dbReference>
<accession>A0A1H9NJ59</accession>
<dbReference type="Pfam" id="PF04381">
    <property type="entry name" value="RdgC"/>
    <property type="match status" value="1"/>
</dbReference>
<evidence type="ECO:0000256" key="2">
    <source>
        <dbReference type="ARBA" id="ARBA00008657"/>
    </source>
</evidence>
<dbReference type="GO" id="GO:0003690">
    <property type="term" value="F:double-stranded DNA binding"/>
    <property type="evidence" value="ECO:0007669"/>
    <property type="project" value="TreeGrafter"/>
</dbReference>
<keyword evidence="4" id="KW-0963">Cytoplasm</keyword>
<dbReference type="RefSeq" id="WP_091457513.1">
    <property type="nucleotide sequence ID" value="NZ_FOGD01000007.1"/>
</dbReference>